<dbReference type="InterPro" id="IPR052160">
    <property type="entry name" value="Gypsy_RT_Integrase-like"/>
</dbReference>
<keyword evidence="3" id="KW-1185">Reference proteome</keyword>
<evidence type="ECO:0000313" key="3">
    <source>
        <dbReference type="Proteomes" id="UP000276133"/>
    </source>
</evidence>
<dbReference type="EMBL" id="REGN01002342">
    <property type="protein sequence ID" value="RNA28784.1"/>
    <property type="molecule type" value="Genomic_DNA"/>
</dbReference>
<comment type="caution">
    <text evidence="2">The sequence shown here is derived from an EMBL/GenBank/DDBJ whole genome shotgun (WGS) entry which is preliminary data.</text>
</comment>
<accession>A0A3M7RYZ7</accession>
<dbReference type="Pfam" id="PF17921">
    <property type="entry name" value="Integrase_H2C2"/>
    <property type="match status" value="1"/>
</dbReference>
<dbReference type="Proteomes" id="UP000276133">
    <property type="component" value="Unassembled WGS sequence"/>
</dbReference>
<protein>
    <submittedName>
        <fullName evidence="2">Melanocyte PMEL-like</fullName>
    </submittedName>
</protein>
<proteinExistence type="predicted"/>
<feature type="domain" description="Integrase zinc-binding" evidence="1">
    <location>
        <begin position="3"/>
        <end position="57"/>
    </location>
</feature>
<reference evidence="2 3" key="1">
    <citation type="journal article" date="2018" name="Sci. Rep.">
        <title>Genomic signatures of local adaptation to the degree of environmental predictability in rotifers.</title>
        <authorList>
            <person name="Franch-Gras L."/>
            <person name="Hahn C."/>
            <person name="Garcia-Roger E.M."/>
            <person name="Carmona M.J."/>
            <person name="Serra M."/>
            <person name="Gomez A."/>
        </authorList>
    </citation>
    <scope>NUCLEOTIDE SEQUENCE [LARGE SCALE GENOMIC DNA]</scope>
    <source>
        <strain evidence="2">HYR1</strain>
    </source>
</reference>
<dbReference type="InterPro" id="IPR041588">
    <property type="entry name" value="Integrase_H2C2"/>
</dbReference>
<feature type="non-terminal residue" evidence="2">
    <location>
        <position position="1"/>
    </location>
</feature>
<dbReference type="STRING" id="10195.A0A3M7RYZ7"/>
<gene>
    <name evidence="2" type="ORF">BpHYR1_007066</name>
</gene>
<dbReference type="AlphaFoldDB" id="A0A3M7RYZ7"/>
<organism evidence="2 3">
    <name type="scientific">Brachionus plicatilis</name>
    <name type="common">Marine rotifer</name>
    <name type="synonym">Brachionus muelleri</name>
    <dbReference type="NCBI Taxonomy" id="10195"/>
    <lineage>
        <taxon>Eukaryota</taxon>
        <taxon>Metazoa</taxon>
        <taxon>Spiralia</taxon>
        <taxon>Gnathifera</taxon>
        <taxon>Rotifera</taxon>
        <taxon>Eurotatoria</taxon>
        <taxon>Monogononta</taxon>
        <taxon>Pseudotrocha</taxon>
        <taxon>Ploima</taxon>
        <taxon>Brachionidae</taxon>
        <taxon>Brachionus</taxon>
    </lineage>
</organism>
<dbReference type="Gene3D" id="1.10.340.70">
    <property type="match status" value="1"/>
</dbReference>
<dbReference type="OrthoDB" id="425619at2759"/>
<sequence>VPKPKLRVEIIEKAHNFGHFQTESTYQRLKDTFYWKNIFDDIKKFVKKCSVCNRNNKEIVKYHPEHTSSISKIFKRFMIDLILGLPETVEGFNALLVIIEFVTRFSFAKPIRLKSANEVASILTEYIKRQIKRQNKSTNIVEKRIDIGKTVFLKCEGLLNKLEPRFKGPYKVSGHTKRGSYIIKNALNETLKDSYPRHKIKLVEDDSSLPEESAEIERIQKHKIIDNDNLYLDYNSLNLNVQSENHNPFNIH</sequence>
<dbReference type="PANTHER" id="PTHR47266">
    <property type="entry name" value="ENDONUCLEASE-RELATED"/>
    <property type="match status" value="1"/>
</dbReference>
<evidence type="ECO:0000313" key="2">
    <source>
        <dbReference type="EMBL" id="RNA28784.1"/>
    </source>
</evidence>
<name>A0A3M7RYZ7_BRAPC</name>
<evidence type="ECO:0000259" key="1">
    <source>
        <dbReference type="Pfam" id="PF17921"/>
    </source>
</evidence>